<accession>A0ABV8DMZ0</accession>
<reference evidence="2" key="1">
    <citation type="journal article" date="2019" name="Int. J. Syst. Evol. Microbiol.">
        <title>The Global Catalogue of Microorganisms (GCM) 10K type strain sequencing project: providing services to taxonomists for standard genome sequencing and annotation.</title>
        <authorList>
            <consortium name="The Broad Institute Genomics Platform"/>
            <consortium name="The Broad Institute Genome Sequencing Center for Infectious Disease"/>
            <person name="Wu L."/>
            <person name="Ma J."/>
        </authorList>
    </citation>
    <scope>NUCLEOTIDE SEQUENCE [LARGE SCALE GENOMIC DNA]</scope>
    <source>
        <strain evidence="2">CGMCC 4.7330</strain>
    </source>
</reference>
<sequence length="150" mass="15199">MRSLHLCSLAAAGALLLTGCSGDGPDVDPIPATATGGGSITLTFPPPADGTTAEVPDTDTITASAERDLCDTLAPEIEGWASQGGTGARLSYNTTVQGWAARNGGLNDIVVRDRSVVDTITDKTCPDVRQRALDALGISDLASGLVGFGN</sequence>
<protein>
    <recommendedName>
        <fullName evidence="3">PknH-like protein</fullName>
    </recommendedName>
</protein>
<keyword evidence="2" id="KW-1185">Reference proteome</keyword>
<gene>
    <name evidence="1" type="ORF">ACFO0B_05405</name>
</gene>
<organism evidence="1 2">
    <name type="scientific">Nocardia jiangsuensis</name>
    <dbReference type="NCBI Taxonomy" id="1691563"/>
    <lineage>
        <taxon>Bacteria</taxon>
        <taxon>Bacillati</taxon>
        <taxon>Actinomycetota</taxon>
        <taxon>Actinomycetes</taxon>
        <taxon>Mycobacteriales</taxon>
        <taxon>Nocardiaceae</taxon>
        <taxon>Nocardia</taxon>
    </lineage>
</organism>
<dbReference type="PROSITE" id="PS51257">
    <property type="entry name" value="PROKAR_LIPOPROTEIN"/>
    <property type="match status" value="1"/>
</dbReference>
<comment type="caution">
    <text evidence="1">The sequence shown here is derived from an EMBL/GenBank/DDBJ whole genome shotgun (WGS) entry which is preliminary data.</text>
</comment>
<dbReference type="EMBL" id="JBHSAX010000005">
    <property type="protein sequence ID" value="MFC3961423.1"/>
    <property type="molecule type" value="Genomic_DNA"/>
</dbReference>
<name>A0ABV8DMZ0_9NOCA</name>
<dbReference type="RefSeq" id="WP_378611177.1">
    <property type="nucleotide sequence ID" value="NZ_JBHSAX010000005.1"/>
</dbReference>
<evidence type="ECO:0000313" key="1">
    <source>
        <dbReference type="EMBL" id="MFC3961423.1"/>
    </source>
</evidence>
<dbReference type="Proteomes" id="UP001595696">
    <property type="component" value="Unassembled WGS sequence"/>
</dbReference>
<evidence type="ECO:0008006" key="3">
    <source>
        <dbReference type="Google" id="ProtNLM"/>
    </source>
</evidence>
<proteinExistence type="predicted"/>
<evidence type="ECO:0000313" key="2">
    <source>
        <dbReference type="Proteomes" id="UP001595696"/>
    </source>
</evidence>